<reference evidence="2 3" key="1">
    <citation type="submission" date="2021-03" db="EMBL/GenBank/DDBJ databases">
        <authorList>
            <person name="King G.J."/>
            <person name="Bancroft I."/>
            <person name="Baten A."/>
            <person name="Bloomfield J."/>
            <person name="Borpatragohain P."/>
            <person name="He Z."/>
            <person name="Irish N."/>
            <person name="Irwin J."/>
            <person name="Liu K."/>
            <person name="Mauleon R.P."/>
            <person name="Moore J."/>
            <person name="Morris R."/>
            <person name="Ostergaard L."/>
            <person name="Wang B."/>
            <person name="Wells R."/>
        </authorList>
    </citation>
    <scope>NUCLEOTIDE SEQUENCE [LARGE SCALE GENOMIC DNA]</scope>
    <source>
        <strain evidence="2">R-o-18</strain>
        <tissue evidence="2">Leaf</tissue>
    </source>
</reference>
<gene>
    <name evidence="2" type="primary">A09g504930.1_BraROA</name>
    <name evidence="2" type="ORF">IGI04_035023</name>
</gene>
<accession>A0ABQ7LAG1</accession>
<feature type="domain" description="Replication protein A 70 kDa DNA-binding subunit B/D first OB fold" evidence="1">
    <location>
        <begin position="67"/>
        <end position="109"/>
    </location>
</feature>
<dbReference type="Proteomes" id="UP000823674">
    <property type="component" value="Chromosome A09"/>
</dbReference>
<comment type="caution">
    <text evidence="2">The sequence shown here is derived from an EMBL/GenBank/DDBJ whole genome shotgun (WGS) entry which is preliminary data.</text>
</comment>
<evidence type="ECO:0000313" key="3">
    <source>
        <dbReference type="Proteomes" id="UP000823674"/>
    </source>
</evidence>
<protein>
    <recommendedName>
        <fullName evidence="1">Replication protein A 70 kDa DNA-binding subunit B/D first OB fold domain-containing protein</fullName>
    </recommendedName>
</protein>
<keyword evidence="3" id="KW-1185">Reference proteome</keyword>
<evidence type="ECO:0000313" key="2">
    <source>
        <dbReference type="EMBL" id="KAG5383553.1"/>
    </source>
</evidence>
<organism evidence="2 3">
    <name type="scientific">Brassica rapa subsp. trilocularis</name>
    <dbReference type="NCBI Taxonomy" id="1813537"/>
    <lineage>
        <taxon>Eukaryota</taxon>
        <taxon>Viridiplantae</taxon>
        <taxon>Streptophyta</taxon>
        <taxon>Embryophyta</taxon>
        <taxon>Tracheophyta</taxon>
        <taxon>Spermatophyta</taxon>
        <taxon>Magnoliopsida</taxon>
        <taxon>eudicotyledons</taxon>
        <taxon>Gunneridae</taxon>
        <taxon>Pentapetalae</taxon>
        <taxon>rosids</taxon>
        <taxon>malvids</taxon>
        <taxon>Brassicales</taxon>
        <taxon>Brassicaceae</taxon>
        <taxon>Brassiceae</taxon>
        <taxon>Brassica</taxon>
    </lineage>
</organism>
<sequence length="142" mass="16191">MKTVRADEFASRHSEDSIRSMAARSDEQMSFLLSTIDQIDEVKFVDTLLSIELIATEEKYFCGLSPDGTRIHASVGEQLIKKFDDKLREGDAIVVQLFKVYDAIGEYRSYSISSGYNSTHILLNPTLEFIEEFNTSRSFFNL</sequence>
<name>A0ABQ7LAG1_BRACM</name>
<dbReference type="InterPro" id="IPR003871">
    <property type="entry name" value="RFA1B/D_OB_1st"/>
</dbReference>
<dbReference type="Pfam" id="PF02721">
    <property type="entry name" value="DUF223"/>
    <property type="match status" value="1"/>
</dbReference>
<proteinExistence type="predicted"/>
<dbReference type="EMBL" id="JADBGQ010000008">
    <property type="protein sequence ID" value="KAG5383553.1"/>
    <property type="molecule type" value="Genomic_DNA"/>
</dbReference>
<evidence type="ECO:0000259" key="1">
    <source>
        <dbReference type="Pfam" id="PF02721"/>
    </source>
</evidence>